<keyword evidence="2 7" id="KW-0436">Ligase</keyword>
<dbReference type="InterPro" id="IPR036866">
    <property type="entry name" value="RibonucZ/Hydroxyglut_hydro"/>
</dbReference>
<keyword evidence="5 7" id="KW-0648">Protein biosynthesis</keyword>
<feature type="active site" description="Acyl-ester intermediate" evidence="7">
    <location>
        <position position="448"/>
    </location>
</feature>
<comment type="catalytic activity">
    <reaction evidence="6 7">
        <text>L-glutamyl-tRNA(Gln) + L-glutamine + ATP + H2O = L-glutaminyl-tRNA(Gln) + L-glutamate + ADP + phosphate + H(+)</text>
        <dbReference type="Rhea" id="RHEA:17521"/>
        <dbReference type="Rhea" id="RHEA-COMP:9681"/>
        <dbReference type="Rhea" id="RHEA-COMP:9684"/>
        <dbReference type="ChEBI" id="CHEBI:15377"/>
        <dbReference type="ChEBI" id="CHEBI:15378"/>
        <dbReference type="ChEBI" id="CHEBI:29985"/>
        <dbReference type="ChEBI" id="CHEBI:30616"/>
        <dbReference type="ChEBI" id="CHEBI:43474"/>
        <dbReference type="ChEBI" id="CHEBI:58359"/>
        <dbReference type="ChEBI" id="CHEBI:78520"/>
        <dbReference type="ChEBI" id="CHEBI:78521"/>
        <dbReference type="ChEBI" id="CHEBI:456216"/>
        <dbReference type="EC" id="6.3.5.7"/>
    </reaction>
</comment>
<dbReference type="SUPFAM" id="SSF75304">
    <property type="entry name" value="Amidase signature (AS) enzymes"/>
    <property type="match status" value="1"/>
</dbReference>
<dbReference type="Proteomes" id="UP000011086">
    <property type="component" value="Unassembled WGS sequence"/>
</dbReference>
<evidence type="ECO:0000256" key="7">
    <source>
        <dbReference type="HAMAP-Rule" id="MF_03150"/>
    </source>
</evidence>
<dbReference type="Pfam" id="PF01425">
    <property type="entry name" value="Amidase"/>
    <property type="match status" value="2"/>
</dbReference>
<dbReference type="GO" id="GO:0005524">
    <property type="term" value="F:ATP binding"/>
    <property type="evidence" value="ECO:0007669"/>
    <property type="project" value="UniProtKB-KW"/>
</dbReference>
<dbReference type="InterPro" id="IPR023631">
    <property type="entry name" value="Amidase_dom"/>
</dbReference>
<feature type="domain" description="Amidase" evidence="9">
    <location>
        <begin position="718"/>
        <end position="795"/>
    </location>
</feature>
<evidence type="ECO:0000256" key="4">
    <source>
        <dbReference type="ARBA" id="ARBA00022840"/>
    </source>
</evidence>
<dbReference type="InterPro" id="IPR004412">
    <property type="entry name" value="GatA"/>
</dbReference>
<dbReference type="InterPro" id="IPR025638">
    <property type="entry name" value="DUF4336"/>
</dbReference>
<dbReference type="PANTHER" id="PTHR11895:SF7">
    <property type="entry name" value="GLUTAMYL-TRNA(GLN) AMIDOTRANSFERASE SUBUNIT A, MITOCHONDRIAL"/>
    <property type="match status" value="1"/>
</dbReference>
<reference evidence="10" key="1">
    <citation type="journal article" date="2012" name="PLoS Genet.">
        <title>Comparative analysis of the genomes of two field isolates of the rice blast fungus Magnaporthe oryzae.</title>
        <authorList>
            <person name="Xue M."/>
            <person name="Yang J."/>
            <person name="Li Z."/>
            <person name="Hu S."/>
            <person name="Yao N."/>
            <person name="Dean R.A."/>
            <person name="Zhao W."/>
            <person name="Shen M."/>
            <person name="Zhang H."/>
            <person name="Li C."/>
            <person name="Liu L."/>
            <person name="Cao L."/>
            <person name="Xu X."/>
            <person name="Xing Y."/>
            <person name="Hsiang T."/>
            <person name="Zhang Z."/>
            <person name="Xu J.R."/>
            <person name="Peng Y.L."/>
        </authorList>
    </citation>
    <scope>NUCLEOTIDE SEQUENCE</scope>
    <source>
        <strain evidence="10">Y34</strain>
    </source>
</reference>
<keyword evidence="4 7" id="KW-0067">ATP-binding</keyword>
<keyword evidence="3 7" id="KW-0547">Nucleotide-binding</keyword>
<feature type="active site" description="Charge relay system" evidence="7">
    <location>
        <position position="351"/>
    </location>
</feature>
<proteinExistence type="inferred from homology"/>
<dbReference type="EMBL" id="JH793328">
    <property type="protein sequence ID" value="ELQ38314.1"/>
    <property type="molecule type" value="Genomic_DNA"/>
</dbReference>
<evidence type="ECO:0000256" key="5">
    <source>
        <dbReference type="ARBA" id="ARBA00022917"/>
    </source>
</evidence>
<evidence type="ECO:0000256" key="3">
    <source>
        <dbReference type="ARBA" id="ARBA00022741"/>
    </source>
</evidence>
<dbReference type="SUPFAM" id="SSF56281">
    <property type="entry name" value="Metallo-hydrolase/oxidoreductase"/>
    <property type="match status" value="1"/>
</dbReference>
<comment type="similarity">
    <text evidence="1 7">Belongs to the amidase family. GatA subfamily.</text>
</comment>
<dbReference type="EC" id="6.3.5.7" evidence="7"/>
<name>A0AA97PKX5_PYRO3</name>
<dbReference type="GO" id="GO:0032543">
    <property type="term" value="P:mitochondrial translation"/>
    <property type="evidence" value="ECO:0007669"/>
    <property type="project" value="UniProtKB-UniRule"/>
</dbReference>
<dbReference type="PANTHER" id="PTHR11895">
    <property type="entry name" value="TRANSAMIDASE"/>
    <property type="match status" value="1"/>
</dbReference>
<sequence length="810" mass="87941">MSSKLIPDNPAEVMVIRNITPNIVTLSVPFKRFGRFDIGGRGTIVRLTSGSLAVFSPVALTPDVKAKVAEMGGKLEYIVATDIEHHIFVSDWKQEYPDAHILGPEGLPEKRAKVHDDERIGKEAFHTVFTTADKGKQTVTPEFDADFTHEFVDAHPNKELVFLYRPDRVLIQADMLFNLPAVEQYSRVPEEAKPKNGLLNKFFTSMNSTAGDAMGIKRFLWYAISSKDRDGFNKSVQRINEWDFVTIVPCHGETMEALGSSVCWVQLKHVYYDLITYYGMVIFVLINSVAQLLRQKGSWRLGLLLGRSHVAAPKHTSHLPRRTVHLNHFVSKGEAASEAEPPQSTFTVAVKDNIATQAHPTTCASNILRDYTSPYEATVVRQLRRRGARVVGTTNLDEFGMGTHSTHSAHGPVASPAGRSAGGSSGGSAVAVAAGEVEVALGTDTGGSVRLPAAYNGVVGFKPSYGMLSRYGVVPYANSLDTVGLLARSVERIRDLVVGEGLWAQHDDKDPTSLSAAARLRCASGRTGYKGEAAKVGWEGLTFGIPLEYNIFELDPLIREAWEEVAALLQSLGANVVPVSLPTTRQALSAYYVLAPAEASSNLAKYDGVRYGNPGPESENEGGVLYSAARGAGFGDEVKRRILLGAYSLSSEAMDNYFVQAQKVRRLVRGDFDRVFLLDNPLVDKEPTEEGFGEEAEQADLADLHEDVPLLNKRGPARVDFILSPTAPTPAPTLDEALSQTSLDSATNDVFTVPASLAGLPAISLPVDMKEDVHGVGRFAGIQIIGQYWDDARLLDVAVALRGVLGRGLV</sequence>
<accession>A0AA97PKX5</accession>
<dbReference type="GO" id="GO:0005739">
    <property type="term" value="C:mitochondrion"/>
    <property type="evidence" value="ECO:0007669"/>
    <property type="project" value="UniProtKB-SubCell"/>
</dbReference>
<dbReference type="InterPro" id="IPR036928">
    <property type="entry name" value="AS_sf"/>
</dbReference>
<dbReference type="InterPro" id="IPR020556">
    <property type="entry name" value="Amidase_CS"/>
</dbReference>
<dbReference type="GO" id="GO:0070681">
    <property type="term" value="P:glutaminyl-tRNAGln biosynthesis via transamidation"/>
    <property type="evidence" value="ECO:0007669"/>
    <property type="project" value="UniProtKB-UniRule"/>
</dbReference>
<comment type="subunit">
    <text evidence="7">Subunit of the heterotrimeric GatCAB amidotransferase (AdT) complex, composed of A, B and C subunits.</text>
</comment>
<evidence type="ECO:0000256" key="1">
    <source>
        <dbReference type="ARBA" id="ARBA00008069"/>
    </source>
</evidence>
<dbReference type="AlphaFoldDB" id="A0AA97PKX5"/>
<comment type="subcellular location">
    <subcellularLocation>
        <location evidence="7">Mitochondrion</location>
    </subcellularLocation>
</comment>
<comment type="function">
    <text evidence="7">Allows the formation of correctly charged Gln-tRNA(Gln) through the transamidation of misacylated Glu-tRNA(Gln) in the mitochondria. The reaction takes place in the presence of glutamine and ATP through an activated gamma-phospho-Glu-tRNA(Gln).</text>
</comment>
<feature type="active site" description="Charge relay system" evidence="7">
    <location>
        <position position="424"/>
    </location>
</feature>
<dbReference type="PROSITE" id="PS00571">
    <property type="entry name" value="AMIDASES"/>
    <property type="match status" value="1"/>
</dbReference>
<protein>
    <recommendedName>
        <fullName evidence="7">Glutamyl-tRNA(Gln) amidotransferase subunit A, mitochondrial</fullName>
        <shortName evidence="7">Glu-AdT subunit A</shortName>
        <ecNumber evidence="7">6.3.5.7</ecNumber>
    </recommendedName>
</protein>
<evidence type="ECO:0000313" key="10">
    <source>
        <dbReference type="EMBL" id="ELQ38314.1"/>
    </source>
</evidence>
<feature type="region of interest" description="Disordered" evidence="8">
    <location>
        <begin position="399"/>
        <end position="422"/>
    </location>
</feature>
<organism evidence="10">
    <name type="scientific">Pyricularia oryzae (strain Y34)</name>
    <name type="common">Rice blast fungus</name>
    <name type="synonym">Magnaporthe oryzae</name>
    <dbReference type="NCBI Taxonomy" id="1143189"/>
    <lineage>
        <taxon>Eukaryota</taxon>
        <taxon>Fungi</taxon>
        <taxon>Dikarya</taxon>
        <taxon>Ascomycota</taxon>
        <taxon>Pezizomycotina</taxon>
        <taxon>Sordariomycetes</taxon>
        <taxon>Sordariomycetidae</taxon>
        <taxon>Magnaporthales</taxon>
        <taxon>Pyriculariaceae</taxon>
        <taxon>Pyricularia</taxon>
    </lineage>
</organism>
<dbReference type="GO" id="GO:0050567">
    <property type="term" value="F:glutaminyl-tRNA synthase (glutamine-hydrolyzing) activity"/>
    <property type="evidence" value="ECO:0007669"/>
    <property type="project" value="UniProtKB-UniRule"/>
</dbReference>
<dbReference type="Gene3D" id="3.90.1300.10">
    <property type="entry name" value="Amidase signature (AS) domain"/>
    <property type="match status" value="1"/>
</dbReference>
<evidence type="ECO:0000256" key="2">
    <source>
        <dbReference type="ARBA" id="ARBA00022598"/>
    </source>
</evidence>
<evidence type="ECO:0000256" key="6">
    <source>
        <dbReference type="ARBA" id="ARBA00047407"/>
    </source>
</evidence>
<dbReference type="Pfam" id="PF14234">
    <property type="entry name" value="DUF4336"/>
    <property type="match status" value="1"/>
</dbReference>
<dbReference type="HAMAP" id="MF_00120">
    <property type="entry name" value="GatA"/>
    <property type="match status" value="1"/>
</dbReference>
<dbReference type="GO" id="GO:0030956">
    <property type="term" value="C:glutamyl-tRNA(Gln) amidotransferase complex"/>
    <property type="evidence" value="ECO:0007669"/>
    <property type="project" value="UniProtKB-UniRule"/>
</dbReference>
<dbReference type="InterPro" id="IPR000120">
    <property type="entry name" value="Amidase"/>
</dbReference>
<feature type="domain" description="Amidase" evidence="9">
    <location>
        <begin position="339"/>
        <end position="676"/>
    </location>
</feature>
<evidence type="ECO:0000256" key="8">
    <source>
        <dbReference type="SAM" id="MobiDB-lite"/>
    </source>
</evidence>
<keyword evidence="7" id="KW-0496">Mitochondrion</keyword>
<gene>
    <name evidence="10" type="ORF">OOU_Y34scaffold00542g6</name>
</gene>
<evidence type="ECO:0000259" key="9">
    <source>
        <dbReference type="Pfam" id="PF01425"/>
    </source>
</evidence>